<dbReference type="Pfam" id="PF00351">
    <property type="entry name" value="Biopterin_H"/>
    <property type="match status" value="1"/>
</dbReference>
<dbReference type="EMBL" id="VYZJ01000091">
    <property type="protein sequence ID" value="NWR15692.1"/>
    <property type="molecule type" value="Genomic_DNA"/>
</dbReference>
<comment type="caution">
    <text evidence="10">The sequence shown here is derived from an EMBL/GenBank/DDBJ whole genome shotgun (WGS) entry which is preliminary data.</text>
</comment>
<evidence type="ECO:0000256" key="8">
    <source>
        <dbReference type="PIRSR" id="PIRSR601273-2"/>
    </source>
</evidence>
<dbReference type="InterPro" id="IPR036951">
    <property type="entry name" value="ArAA_hydroxylase_sf"/>
</dbReference>
<dbReference type="PANTHER" id="PTHR11473">
    <property type="entry name" value="AROMATIC AMINO ACID HYDROXYLASE"/>
    <property type="match status" value="1"/>
</dbReference>
<feature type="binding site" evidence="7">
    <location>
        <position position="254"/>
    </location>
    <ligand>
        <name>Fe cation</name>
        <dbReference type="ChEBI" id="CHEBI:24875"/>
    </ligand>
</feature>
<evidence type="ECO:0000256" key="5">
    <source>
        <dbReference type="ARBA" id="ARBA00023004"/>
    </source>
</evidence>
<dbReference type="Pfam" id="PF21417">
    <property type="entry name" value="TH_ACT"/>
    <property type="match status" value="1"/>
</dbReference>
<dbReference type="InterPro" id="IPR019774">
    <property type="entry name" value="Aromatic-AA_hydroxylase_C"/>
</dbReference>
<dbReference type="InterPro" id="IPR018301">
    <property type="entry name" value="ArAA_hydroxylase_Fe/CU_BS"/>
</dbReference>
<dbReference type="InterPro" id="IPR049321">
    <property type="entry name" value="TH_ACT"/>
</dbReference>
<dbReference type="GO" id="GO:0043204">
    <property type="term" value="C:perikaryon"/>
    <property type="evidence" value="ECO:0007669"/>
    <property type="project" value="TreeGrafter"/>
</dbReference>
<feature type="non-terminal residue" evidence="10">
    <location>
        <position position="421"/>
    </location>
</feature>
<feature type="binding site" evidence="7">
    <location>
        <position position="259"/>
    </location>
    <ligand>
        <name>Fe cation</name>
        <dbReference type="ChEBI" id="CHEBI:24875"/>
    </ligand>
</feature>
<evidence type="ECO:0000256" key="3">
    <source>
        <dbReference type="ARBA" id="ARBA00022723"/>
    </source>
</evidence>
<dbReference type="SUPFAM" id="SSF56534">
    <property type="entry name" value="Aromatic aminoacid monoxygenases, catalytic and oligomerization domains"/>
    <property type="match status" value="1"/>
</dbReference>
<dbReference type="SUPFAM" id="SSF55021">
    <property type="entry name" value="ACT-like"/>
    <property type="match status" value="1"/>
</dbReference>
<name>A0A7K4UZR0_9EMBE</name>
<protein>
    <submittedName>
        <fullName evidence="10">TY3H monooxygenase</fullName>
    </submittedName>
</protein>
<keyword evidence="5 7" id="KW-0408">Iron</keyword>
<dbReference type="InterPro" id="IPR019773">
    <property type="entry name" value="Tyrosine_3-monooxygenase-like"/>
</dbReference>
<sequence length="421" mass="48754">DDRASLILTLTLYNVRKTELSKAAKVFEMLETQIYHFETRRAKKPKNSVDDLDIFVECEIHSADVDILVTSLKRVAKDVKTSREDKVPWFPRKIQDLEKCHHLITKYDPSLDHAHPGYSDLEYSKRRAFFADLAFNYRAGDPLPHIEYTAQETATWREVYRKLRSLYPTHACTQYLDAFQQLEKHCGYREDNIPQLQDVSRFLKERTGFQLRPAAGQLSARDFLASLAFRVFQCTQYTRHFSSPMHSPEPDCCHELLGHVPMLADKEFAQFSQDIGLASLGSSDFFIEKLATLYWFTVEFGLCKQDGLIKAYGAGLLSSYGELMYALSNKPEYKPFDPPVTAAHPYQDQAFQPVYFIAENLEDAKVKLHFFAMKIKKPFALHYDPFTFFLEVLDIPQKVKRALHQIKEELENFCLALENLS</sequence>
<dbReference type="PIRSF" id="PIRSF000336">
    <property type="entry name" value="TH"/>
    <property type="match status" value="1"/>
</dbReference>
<gene>
    <name evidence="10" type="primary">Th_0</name>
    <name evidence="10" type="ORF">EMBFUC_R03281</name>
</gene>
<dbReference type="Proteomes" id="UP000580681">
    <property type="component" value="Unassembled WGS sequence"/>
</dbReference>
<proteinExistence type="inferred from homology"/>
<comment type="similarity">
    <text evidence="2">Belongs to the biopterin-dependent aromatic amino acid hydroxylase family.</text>
</comment>
<comment type="cofactor">
    <cofactor evidence="1 8">
        <name>Fe(2+)</name>
        <dbReference type="ChEBI" id="CHEBI:29033"/>
    </cofactor>
</comment>
<keyword evidence="11" id="KW-1185">Reference proteome</keyword>
<dbReference type="InterPro" id="IPR036329">
    <property type="entry name" value="Aro-AA_hydroxylase_C_sf"/>
</dbReference>
<dbReference type="Gene3D" id="1.10.800.10">
    <property type="entry name" value="Aromatic amino acid hydroxylase"/>
    <property type="match status" value="1"/>
</dbReference>
<dbReference type="FunFam" id="1.10.800.10:FF:000002">
    <property type="entry name" value="Tyrosine 3-monooxygenase"/>
    <property type="match status" value="1"/>
</dbReference>
<keyword evidence="4" id="KW-0560">Oxidoreductase</keyword>
<feature type="binding site" evidence="7">
    <location>
        <position position="299"/>
    </location>
    <ligand>
        <name>Fe cation</name>
        <dbReference type="ChEBI" id="CHEBI:24875"/>
    </ligand>
</feature>
<dbReference type="PANTHER" id="PTHR11473:SF19">
    <property type="entry name" value="BIOPTERIN-DEPENDENT AROMATIC AMINO ACID HYDROXYLASE FAMILY PROFILE DOMAIN-CONTAINING PROTEIN"/>
    <property type="match status" value="1"/>
</dbReference>
<evidence type="ECO:0000256" key="1">
    <source>
        <dbReference type="ARBA" id="ARBA00001954"/>
    </source>
</evidence>
<dbReference type="InterPro" id="IPR045865">
    <property type="entry name" value="ACT-like_dom_sf"/>
</dbReference>
<dbReference type="PROSITE" id="PS00367">
    <property type="entry name" value="BH4_AAA_HYDROXYL_1"/>
    <property type="match status" value="1"/>
</dbReference>
<evidence type="ECO:0000256" key="7">
    <source>
        <dbReference type="PIRSR" id="PIRSR000336-1"/>
    </source>
</evidence>
<evidence type="ECO:0000256" key="6">
    <source>
        <dbReference type="ARBA" id="ARBA00023033"/>
    </source>
</evidence>
<dbReference type="GO" id="GO:0005506">
    <property type="term" value="F:iron ion binding"/>
    <property type="evidence" value="ECO:0007669"/>
    <property type="project" value="InterPro"/>
</dbReference>
<dbReference type="InterPro" id="IPR001273">
    <property type="entry name" value="ArAA_hydroxylase"/>
</dbReference>
<dbReference type="AlphaFoldDB" id="A0A7K4UZR0"/>
<evidence type="ECO:0000256" key="2">
    <source>
        <dbReference type="ARBA" id="ARBA00009712"/>
    </source>
</evidence>
<accession>A0A7K4UZR0</accession>
<evidence type="ECO:0000313" key="11">
    <source>
        <dbReference type="Proteomes" id="UP000580681"/>
    </source>
</evidence>
<dbReference type="GO" id="GO:0004511">
    <property type="term" value="F:tyrosine 3-monooxygenase activity"/>
    <property type="evidence" value="ECO:0007669"/>
    <property type="project" value="TreeGrafter"/>
</dbReference>
<evidence type="ECO:0000256" key="4">
    <source>
        <dbReference type="ARBA" id="ARBA00023002"/>
    </source>
</evidence>
<evidence type="ECO:0000259" key="9">
    <source>
        <dbReference type="PROSITE" id="PS51410"/>
    </source>
</evidence>
<dbReference type="Gene3D" id="3.30.70.260">
    <property type="match status" value="1"/>
</dbReference>
<dbReference type="PROSITE" id="PS51410">
    <property type="entry name" value="BH4_AAA_HYDROXYL_2"/>
    <property type="match status" value="1"/>
</dbReference>
<dbReference type="GO" id="GO:0006585">
    <property type="term" value="P:dopamine biosynthetic process from tyrosine"/>
    <property type="evidence" value="ECO:0007669"/>
    <property type="project" value="TreeGrafter"/>
</dbReference>
<dbReference type="PRINTS" id="PR00372">
    <property type="entry name" value="FYWHYDRXLASE"/>
</dbReference>
<evidence type="ECO:0000313" key="10">
    <source>
        <dbReference type="EMBL" id="NWR15692.1"/>
    </source>
</evidence>
<feature type="non-terminal residue" evidence="10">
    <location>
        <position position="1"/>
    </location>
</feature>
<reference evidence="10 11" key="1">
    <citation type="submission" date="2019-09" db="EMBL/GenBank/DDBJ databases">
        <title>Bird 10,000 Genomes (B10K) Project - Family phase.</title>
        <authorList>
            <person name="Zhang G."/>
        </authorList>
    </citation>
    <scope>NUCLEOTIDE SEQUENCE [LARGE SCALE GENOMIC DNA]</scope>
    <source>
        <strain evidence="10">B10K-DU-015-11</strain>
        <tissue evidence="10">Mixed tissue sample</tissue>
    </source>
</reference>
<organism evidence="10 11">
    <name type="scientific">Emberiza fucata</name>
    <dbReference type="NCBI Taxonomy" id="337179"/>
    <lineage>
        <taxon>Eukaryota</taxon>
        <taxon>Metazoa</taxon>
        <taxon>Chordata</taxon>
        <taxon>Craniata</taxon>
        <taxon>Vertebrata</taxon>
        <taxon>Euteleostomi</taxon>
        <taxon>Archelosauria</taxon>
        <taxon>Archosauria</taxon>
        <taxon>Dinosauria</taxon>
        <taxon>Saurischia</taxon>
        <taxon>Theropoda</taxon>
        <taxon>Coelurosauria</taxon>
        <taxon>Aves</taxon>
        <taxon>Neognathae</taxon>
        <taxon>Neoaves</taxon>
        <taxon>Telluraves</taxon>
        <taxon>Australaves</taxon>
        <taxon>Passeriformes</taxon>
        <taxon>Passeroidea</taxon>
        <taxon>Fringillidae</taxon>
        <taxon>Emberizinae</taxon>
        <taxon>Emberizini</taxon>
        <taxon>Emberiza</taxon>
    </lineage>
</organism>
<dbReference type="GO" id="GO:0005737">
    <property type="term" value="C:cytoplasm"/>
    <property type="evidence" value="ECO:0007669"/>
    <property type="project" value="TreeGrafter"/>
</dbReference>
<keyword evidence="6 10" id="KW-0503">Monooxygenase</keyword>
<dbReference type="GO" id="GO:0030424">
    <property type="term" value="C:axon"/>
    <property type="evidence" value="ECO:0007669"/>
    <property type="project" value="TreeGrafter"/>
</dbReference>
<feature type="domain" description="Biopterin-dependent aromatic amino acid hydroxylase family profile" evidence="9">
    <location>
        <begin position="75"/>
        <end position="421"/>
    </location>
</feature>
<keyword evidence="3 7" id="KW-0479">Metal-binding</keyword>